<dbReference type="EMBL" id="KY031171">
    <property type="protein sequence ID" value="ATU82922.1"/>
    <property type="molecule type" value="mRNA"/>
</dbReference>
<evidence type="ECO:0000313" key="2">
    <source>
        <dbReference type="EMBL" id="ATU82922.1"/>
    </source>
</evidence>
<dbReference type="InterPro" id="IPR036728">
    <property type="entry name" value="PBP_GOBP_sf"/>
</dbReference>
<sequence>MKSLCIIIACVLHCTLAEMSIQKDLKTLSKTELEQYEAETLKKCLKENNVSETVLDDLNMARDPQLPNNREFKCMAGCFCEHMTYIKDNKPQWDNLYDILLIKYGNPGLLVDVVKIINACKKVVPKHDDDICNLGYEIGKCYLKEAERVGPW</sequence>
<dbReference type="SUPFAM" id="SSF47565">
    <property type="entry name" value="Insect pheromone/odorant-binding proteins"/>
    <property type="match status" value="1"/>
</dbReference>
<dbReference type="Pfam" id="PF01395">
    <property type="entry name" value="PBP_GOBP"/>
    <property type="match status" value="1"/>
</dbReference>
<organism evidence="2">
    <name type="scientific">Pristhesancus plagipennis</name>
    <name type="common">Common assassin bug</name>
    <dbReference type="NCBI Taxonomy" id="1955184"/>
    <lineage>
        <taxon>Eukaryota</taxon>
        <taxon>Metazoa</taxon>
        <taxon>Ecdysozoa</taxon>
        <taxon>Arthropoda</taxon>
        <taxon>Hexapoda</taxon>
        <taxon>Insecta</taxon>
        <taxon>Pterygota</taxon>
        <taxon>Neoptera</taxon>
        <taxon>Paraneoptera</taxon>
        <taxon>Hemiptera</taxon>
        <taxon>Heteroptera</taxon>
        <taxon>Panheteroptera</taxon>
        <taxon>Cimicomorpha</taxon>
        <taxon>Reduviidae</taxon>
        <taxon>Harpactorinae</taxon>
        <taxon>Harpactorini</taxon>
        <taxon>Pristhesancus</taxon>
    </lineage>
</organism>
<feature type="signal peptide" evidence="1">
    <location>
        <begin position="1"/>
        <end position="17"/>
    </location>
</feature>
<keyword evidence="1" id="KW-0732">Signal</keyword>
<evidence type="ECO:0000256" key="1">
    <source>
        <dbReference type="SAM" id="SignalP"/>
    </source>
</evidence>
<dbReference type="InterPro" id="IPR006170">
    <property type="entry name" value="PBP/GOBP"/>
</dbReference>
<dbReference type="SMART" id="SM00708">
    <property type="entry name" value="PhBP"/>
    <property type="match status" value="1"/>
</dbReference>
<dbReference type="GO" id="GO:0005549">
    <property type="term" value="F:odorant binding"/>
    <property type="evidence" value="ECO:0007669"/>
    <property type="project" value="InterPro"/>
</dbReference>
<reference evidence="2" key="1">
    <citation type="submission" date="2016-10" db="EMBL/GenBank/DDBJ databases">
        <title>The assassin bug Pristhesancus plagipennis produces two different types of venom.</title>
        <authorList>
            <person name="Walker A.A."/>
            <person name="Herzig V."/>
            <person name="Jin J."/>
            <person name="Fry B.G."/>
            <person name="King G.F."/>
        </authorList>
    </citation>
    <scope>NUCLEOTIDE SEQUENCE</scope>
    <source>
        <tissue evidence="2">Venom/labial glands</tissue>
    </source>
</reference>
<dbReference type="CDD" id="cd23992">
    <property type="entry name" value="PBP_GOBP"/>
    <property type="match status" value="1"/>
</dbReference>
<feature type="chain" id="PRO_5014849449" evidence="1">
    <location>
        <begin position="18"/>
        <end position="152"/>
    </location>
</feature>
<proteinExistence type="evidence at transcript level"/>
<protein>
    <submittedName>
        <fullName evidence="2">Secreted Odorant Binding Protein Family protein</fullName>
    </submittedName>
</protein>
<accession>A0A2K8JSK5</accession>
<dbReference type="AlphaFoldDB" id="A0A2K8JSK5"/>
<dbReference type="Gene3D" id="1.10.238.20">
    <property type="entry name" value="Pheromone/general odorant binding protein domain"/>
    <property type="match status" value="1"/>
</dbReference>
<name>A0A2K8JSK5_PRIPG</name>